<dbReference type="Gene3D" id="3.40.430.10">
    <property type="entry name" value="Dihydrofolate Reductase, subunit A"/>
    <property type="match status" value="1"/>
</dbReference>
<organism evidence="12 13">
    <name type="scientific">Ficus carica</name>
    <name type="common">Common fig</name>
    <dbReference type="NCBI Taxonomy" id="3494"/>
    <lineage>
        <taxon>Eukaryota</taxon>
        <taxon>Viridiplantae</taxon>
        <taxon>Streptophyta</taxon>
        <taxon>Embryophyta</taxon>
        <taxon>Tracheophyta</taxon>
        <taxon>Spermatophyta</taxon>
        <taxon>Magnoliopsida</taxon>
        <taxon>eudicotyledons</taxon>
        <taxon>Gunneridae</taxon>
        <taxon>Pentapetalae</taxon>
        <taxon>rosids</taxon>
        <taxon>fabids</taxon>
        <taxon>Rosales</taxon>
        <taxon>Moraceae</taxon>
        <taxon>Ficeae</taxon>
        <taxon>Ficus</taxon>
    </lineage>
</organism>
<dbReference type="Gene3D" id="1.10.405.10">
    <property type="entry name" value="Guanine Nucleotide Dissociation Inhibitor, domain 1"/>
    <property type="match status" value="1"/>
</dbReference>
<dbReference type="GO" id="GO:0007264">
    <property type="term" value="P:small GTPase-mediated signal transduction"/>
    <property type="evidence" value="ECO:0007669"/>
    <property type="project" value="InterPro"/>
</dbReference>
<dbReference type="PROSITE" id="PS00903">
    <property type="entry name" value="CYT_DCMP_DEAMINASES_1"/>
    <property type="match status" value="1"/>
</dbReference>
<dbReference type="CDD" id="cd01284">
    <property type="entry name" value="Riboflavin_deaminase-reductase"/>
    <property type="match status" value="1"/>
</dbReference>
<comment type="similarity">
    <text evidence="3">Belongs to the Rab GDI family.</text>
</comment>
<evidence type="ECO:0000256" key="4">
    <source>
        <dbReference type="ARBA" id="ARBA00012766"/>
    </source>
</evidence>
<dbReference type="Gene3D" id="3.40.140.10">
    <property type="entry name" value="Cytidine Deaminase, domain 2"/>
    <property type="match status" value="1"/>
</dbReference>
<evidence type="ECO:0000313" key="13">
    <source>
        <dbReference type="Proteomes" id="UP001187192"/>
    </source>
</evidence>
<reference evidence="12" key="1">
    <citation type="submission" date="2023-07" db="EMBL/GenBank/DDBJ databases">
        <title>draft genome sequence of fig (Ficus carica).</title>
        <authorList>
            <person name="Takahashi T."/>
            <person name="Nishimura K."/>
        </authorList>
    </citation>
    <scope>NUCLEOTIDE SEQUENCE</scope>
</reference>
<comment type="function">
    <text evidence="8">Monofunctional pyrimidine deaminase involved in the riboflavin biosynthesis pathway. Also has a reductase domain that lacks catalytically essential substrate-binding residues.</text>
</comment>
<dbReference type="PROSITE" id="PS51747">
    <property type="entry name" value="CYT_DCMP_DEAMINASES_2"/>
    <property type="match status" value="1"/>
</dbReference>
<accession>A0AA88CZ87</accession>
<dbReference type="Gene3D" id="3.50.50.60">
    <property type="entry name" value="FAD/NAD(P)-binding domain"/>
    <property type="match status" value="1"/>
</dbReference>
<dbReference type="InterPro" id="IPR016193">
    <property type="entry name" value="Cytidine_deaminase-like"/>
</dbReference>
<dbReference type="GO" id="GO:0009231">
    <property type="term" value="P:riboflavin biosynthetic process"/>
    <property type="evidence" value="ECO:0007669"/>
    <property type="project" value="InterPro"/>
</dbReference>
<dbReference type="SUPFAM" id="SSF53597">
    <property type="entry name" value="Dihydrofolate reductase-like"/>
    <property type="match status" value="1"/>
</dbReference>
<name>A0AA88CZ87_FICCA</name>
<dbReference type="GO" id="GO:0005092">
    <property type="term" value="F:GDP-dissociation inhibitor activity"/>
    <property type="evidence" value="ECO:0007669"/>
    <property type="project" value="InterPro"/>
</dbReference>
<dbReference type="PANTHER" id="PTHR11787:SF4">
    <property type="entry name" value="CHM, RAB ESCORT PROTEIN 1"/>
    <property type="match status" value="1"/>
</dbReference>
<keyword evidence="5" id="KW-0479">Metal-binding</keyword>
<comment type="cofactor">
    <cofactor evidence="1">
        <name>Zn(2+)</name>
        <dbReference type="ChEBI" id="CHEBI:29105"/>
    </cofactor>
</comment>
<proteinExistence type="inferred from homology"/>
<dbReference type="FunFam" id="3.40.140.10:FF:000025">
    <property type="entry name" value="Riboflavin biosynthesis protein RibD"/>
    <property type="match status" value="1"/>
</dbReference>
<dbReference type="FunFam" id="1.10.405.10:FF:000008">
    <property type="entry name" value="Rab proteins geranylgeranyltransferase component"/>
    <property type="match status" value="1"/>
</dbReference>
<evidence type="ECO:0000313" key="12">
    <source>
        <dbReference type="EMBL" id="GMN40553.1"/>
    </source>
</evidence>
<evidence type="ECO:0000256" key="2">
    <source>
        <dbReference type="ARBA" id="ARBA00004882"/>
    </source>
</evidence>
<dbReference type="GO" id="GO:0008270">
    <property type="term" value="F:zinc ion binding"/>
    <property type="evidence" value="ECO:0007669"/>
    <property type="project" value="InterPro"/>
</dbReference>
<dbReference type="GO" id="GO:0005634">
    <property type="term" value="C:nucleus"/>
    <property type="evidence" value="ECO:0007669"/>
    <property type="project" value="TreeGrafter"/>
</dbReference>
<comment type="caution">
    <text evidence="12">The sequence shown here is derived from an EMBL/GenBank/DDBJ whole genome shotgun (WGS) entry which is preliminary data.</text>
</comment>
<dbReference type="InterPro" id="IPR016192">
    <property type="entry name" value="APOBEC/CMP_deaminase_Zn-bd"/>
</dbReference>
<keyword evidence="13" id="KW-1185">Reference proteome</keyword>
<dbReference type="NCBIfam" id="TIGR00326">
    <property type="entry name" value="eubact_ribD"/>
    <property type="match status" value="1"/>
</dbReference>
<dbReference type="Pfam" id="PF00383">
    <property type="entry name" value="dCMP_cyt_deam_1"/>
    <property type="match status" value="1"/>
</dbReference>
<evidence type="ECO:0000256" key="6">
    <source>
        <dbReference type="ARBA" id="ARBA00022801"/>
    </source>
</evidence>
<dbReference type="EMBL" id="BTGU01000011">
    <property type="protein sequence ID" value="GMN40553.1"/>
    <property type="molecule type" value="Genomic_DNA"/>
</dbReference>
<evidence type="ECO:0000256" key="3">
    <source>
        <dbReference type="ARBA" id="ARBA00005593"/>
    </source>
</evidence>
<dbReference type="GO" id="GO:0008835">
    <property type="term" value="F:diaminohydroxyphosphoribosylaminopyrimidine deaminase activity"/>
    <property type="evidence" value="ECO:0007669"/>
    <property type="project" value="UniProtKB-EC"/>
</dbReference>
<protein>
    <recommendedName>
        <fullName evidence="9">Riboflavin biosynthesis protein PYRD, chloroplastic</fullName>
        <ecNumber evidence="4">3.5.4.26</ecNumber>
    </recommendedName>
</protein>
<dbReference type="SUPFAM" id="SSF54373">
    <property type="entry name" value="FAD-linked reductases, C-terminal domain"/>
    <property type="match status" value="1"/>
</dbReference>
<sequence>MQVQTLPLSHGTPSPSIRARTLSLSHKPNMRLLMRNLSFTSGSCNPLKRVSKSPISLGNRGGLVGIRCELVEEGRVDDGFYIRRCVEIARKAIGCTRPNPMVGCVIVKDGKVVGEGFHPKAGQPHAEVFAIRDAGDLAENATAYVSLEPCNHYGRTPPCTEALIKAKVKRVVVGMVDPNPIVASKGVDRLKNAGIEVTVGIEEELCKSLNESYIHQMLTGKPFVTLRYSLSVNGKIVDHLGEGAAETGGYYSLLLQEYDAVIVSSASITEKFSTLTSQEPGANQPLCIIAASNSSSSIEISDLPAESAAEVIIFSDRQREVEPKLAEKGIETVVQDQMSLDAILEYSKRQGFCSVLLDLRGSINDVKGLLQEGIEQNLLQKIVIEVMPVWVEGDDKNTFVALKTLDKILDIKKLKPKILGTSSLPSSGPGVSPFQIQTLPPPTSLLFHLCGAAAMSEASLYPPIEPNTFDLIIIGTGLPGSLIAAAASASGKTTLHLDPNTFYGSHFASLPISELTSFLDSHSTAAQPQSSTTTDSNGQDFTILDLTAGPLYSDVAISSYAPEILMEHSRRFSIDLGGPRVFFCADKAIDLMVKSGASQYLEFKSVDASFVCNENGRLWNVPDSRAAIFKDKTLGLTEKNQLMRFFKLVQQHLEASSDQDNGSEGSQNSRISEEDLESTFVEFLKKMRLPPKIKSIILYAIVMADYDQNDLDACKDILKTKDGIERLALYNKSVGRFPNAFGALIYPMYGHGELSQAFCRRAAVKGCLHVLRMPVKSLLMEKESGRYKGVRLASGQDLFSDQLVLDPTFTVPSPPDPLRGSLKGLSLSDMKGKVARGICVIASSLKQGISNFLVVYPPRTLYPEQNTSIRAVQIGGGLAVCPLGMFVLYFSTLCDDAKKGKNLLRAAMNALLKIPDSENAESSSEAQNGNAEVKPTLLWNAMYIQELPTGQLGHISSTPMPDGSLNYNDLLDATMKLFQKMYPDGEFFPENASPEDVEDEGELSLES</sequence>
<feature type="region of interest" description="Disordered" evidence="10">
    <location>
        <begin position="987"/>
        <end position="1007"/>
    </location>
</feature>
<dbReference type="InterPro" id="IPR018203">
    <property type="entry name" value="GDP_dissociation_inhibitor"/>
</dbReference>
<comment type="pathway">
    <text evidence="2">Cofactor biosynthesis; riboflavin biosynthesis; 5-amino-6-(D-ribitylamino)uracil from GTP: step 2/4.</text>
</comment>
<dbReference type="EC" id="3.5.4.26" evidence="4"/>
<dbReference type="Gene3D" id="3.30.519.10">
    <property type="entry name" value="Guanine Nucleotide Dissociation Inhibitor, domain 2"/>
    <property type="match status" value="1"/>
</dbReference>
<evidence type="ECO:0000256" key="1">
    <source>
        <dbReference type="ARBA" id="ARBA00001947"/>
    </source>
</evidence>
<dbReference type="Proteomes" id="UP001187192">
    <property type="component" value="Unassembled WGS sequence"/>
</dbReference>
<dbReference type="InterPro" id="IPR024072">
    <property type="entry name" value="DHFR-like_dom_sf"/>
</dbReference>
<feature type="domain" description="CMP/dCMP-type deaminase" evidence="11">
    <location>
        <begin position="76"/>
        <end position="198"/>
    </location>
</feature>
<evidence type="ECO:0000256" key="9">
    <source>
        <dbReference type="ARBA" id="ARBA00070721"/>
    </source>
</evidence>
<dbReference type="Pfam" id="PF00996">
    <property type="entry name" value="GDI"/>
    <property type="match status" value="2"/>
</dbReference>
<evidence type="ECO:0000259" key="11">
    <source>
        <dbReference type="PROSITE" id="PS51747"/>
    </source>
</evidence>
<dbReference type="AlphaFoldDB" id="A0AA88CZ87"/>
<evidence type="ECO:0000256" key="7">
    <source>
        <dbReference type="ARBA" id="ARBA00022833"/>
    </source>
</evidence>
<dbReference type="PANTHER" id="PTHR11787">
    <property type="entry name" value="RAB GDP-DISSOCIATION INHIBITOR"/>
    <property type="match status" value="1"/>
</dbReference>
<dbReference type="GO" id="GO:0016192">
    <property type="term" value="P:vesicle-mediated transport"/>
    <property type="evidence" value="ECO:0007669"/>
    <property type="project" value="TreeGrafter"/>
</dbReference>
<dbReference type="InterPro" id="IPR002125">
    <property type="entry name" value="CMP_dCMP_dom"/>
</dbReference>
<dbReference type="InterPro" id="IPR036188">
    <property type="entry name" value="FAD/NAD-bd_sf"/>
</dbReference>
<keyword evidence="6" id="KW-0378">Hydrolase</keyword>
<gene>
    <name evidence="12" type="ORF">TIFTF001_009770</name>
</gene>
<dbReference type="SUPFAM" id="SSF51905">
    <property type="entry name" value="FAD/NAD(P)-binding domain"/>
    <property type="match status" value="1"/>
</dbReference>
<evidence type="ECO:0000256" key="5">
    <source>
        <dbReference type="ARBA" id="ARBA00022723"/>
    </source>
</evidence>
<evidence type="ECO:0000256" key="10">
    <source>
        <dbReference type="SAM" id="MobiDB-lite"/>
    </source>
</evidence>
<keyword evidence="7" id="KW-0862">Zinc</keyword>
<dbReference type="GO" id="GO:0005829">
    <property type="term" value="C:cytosol"/>
    <property type="evidence" value="ECO:0007669"/>
    <property type="project" value="TreeGrafter"/>
</dbReference>
<dbReference type="InterPro" id="IPR004794">
    <property type="entry name" value="Eubact_RibD"/>
</dbReference>
<evidence type="ECO:0000256" key="8">
    <source>
        <dbReference type="ARBA" id="ARBA00058389"/>
    </source>
</evidence>
<dbReference type="PRINTS" id="PR00891">
    <property type="entry name" value="RABGDIREP"/>
</dbReference>
<dbReference type="SUPFAM" id="SSF53927">
    <property type="entry name" value="Cytidine deaminase-like"/>
    <property type="match status" value="1"/>
</dbReference>
<feature type="compositionally biased region" description="Acidic residues" evidence="10">
    <location>
        <begin position="993"/>
        <end position="1007"/>
    </location>
</feature>
<dbReference type="GO" id="GO:0005968">
    <property type="term" value="C:Rab-protein geranylgeranyltransferase complex"/>
    <property type="evidence" value="ECO:0007669"/>
    <property type="project" value="TreeGrafter"/>
</dbReference>